<dbReference type="AlphaFoldDB" id="A0A4P6F8I2"/>
<proteinExistence type="predicted"/>
<evidence type="ECO:0000313" key="3">
    <source>
        <dbReference type="Proteomes" id="UP000292118"/>
    </source>
</evidence>
<feature type="compositionally biased region" description="Pro residues" evidence="1">
    <location>
        <begin position="245"/>
        <end position="262"/>
    </location>
</feature>
<evidence type="ECO:0000313" key="2">
    <source>
        <dbReference type="EMBL" id="QAY69597.1"/>
    </source>
</evidence>
<evidence type="ECO:0000256" key="1">
    <source>
        <dbReference type="SAM" id="MobiDB-lite"/>
    </source>
</evidence>
<gene>
    <name evidence="2" type="ORF">ET471_05700</name>
</gene>
<feature type="region of interest" description="Disordered" evidence="1">
    <location>
        <begin position="1"/>
        <end position="21"/>
    </location>
</feature>
<feature type="compositionally biased region" description="Low complexity" evidence="1">
    <location>
        <begin position="263"/>
        <end position="277"/>
    </location>
</feature>
<sequence>MTAKPRPVLTSPPSGGGRPATRRAVAGLAAGILAAGVLGGTAASGLPGTSGDGALDGTALAAAAPRADAPLSIGRVGGSLTSTPQTLDQIFALLARAEHAAHDSGRQITPAISQAAAELGMLLTTYLAQQDPAGAAAPAPEGLVLEEPVPGPAVLAPVAPATPDPAEPGVPAEQADQAPVGAEGATQTDHVVAEAPVPADPAQPDPAPADLPDAGETPPETSGAPVPPRPRPPASSRRRRTSRPTPRPPTSPSPRPTPPRPPTSSRRSPSTTSCSPRCAWPRCSTPRAPTASPSSRRRSAPAPRP</sequence>
<dbReference type="RefSeq" id="WP_129186996.1">
    <property type="nucleotide sequence ID" value="NZ_CP035493.1"/>
</dbReference>
<organism evidence="2 3">
    <name type="scientific">Xylanimonas protaetiae</name>
    <dbReference type="NCBI Taxonomy" id="2509457"/>
    <lineage>
        <taxon>Bacteria</taxon>
        <taxon>Bacillati</taxon>
        <taxon>Actinomycetota</taxon>
        <taxon>Actinomycetes</taxon>
        <taxon>Micrococcales</taxon>
        <taxon>Promicromonosporaceae</taxon>
        <taxon>Xylanimonas</taxon>
    </lineage>
</organism>
<dbReference type="OrthoDB" id="4261953at2"/>
<accession>A0A4P6F8I2</accession>
<feature type="region of interest" description="Disordered" evidence="1">
    <location>
        <begin position="154"/>
        <end position="305"/>
    </location>
</feature>
<name>A0A4P6F8I2_9MICO</name>
<feature type="compositionally biased region" description="Low complexity" evidence="1">
    <location>
        <begin position="284"/>
        <end position="294"/>
    </location>
</feature>
<keyword evidence="3" id="KW-1185">Reference proteome</keyword>
<reference evidence="2 3" key="1">
    <citation type="submission" date="2019-01" db="EMBL/GenBank/DDBJ databases">
        <title>Genome sequencing of strain FW10M-9.</title>
        <authorList>
            <person name="Heo J."/>
            <person name="Kim S.-J."/>
            <person name="Kim J.-S."/>
            <person name="Hong S.-B."/>
            <person name="Kwon S.-W."/>
        </authorList>
    </citation>
    <scope>NUCLEOTIDE SEQUENCE [LARGE SCALE GENOMIC DNA]</scope>
    <source>
        <strain evidence="2 3">FW10M-9</strain>
    </source>
</reference>
<dbReference type="Proteomes" id="UP000292118">
    <property type="component" value="Chromosome"/>
</dbReference>
<feature type="compositionally biased region" description="Pro residues" evidence="1">
    <location>
        <begin position="198"/>
        <end position="209"/>
    </location>
</feature>
<dbReference type="PRINTS" id="PR01217">
    <property type="entry name" value="PRICHEXTENSN"/>
</dbReference>
<dbReference type="KEGG" id="xya:ET471_05700"/>
<dbReference type="EMBL" id="CP035493">
    <property type="protein sequence ID" value="QAY69597.1"/>
    <property type="molecule type" value="Genomic_DNA"/>
</dbReference>
<protein>
    <submittedName>
        <fullName evidence="2">Uncharacterized protein</fullName>
    </submittedName>
</protein>